<dbReference type="AlphaFoldDB" id="A0A0L0UI33"/>
<evidence type="ECO:0000259" key="4">
    <source>
        <dbReference type="Pfam" id="PF12327"/>
    </source>
</evidence>
<dbReference type="InterPro" id="IPR037103">
    <property type="entry name" value="Tubulin/FtsZ-like_C"/>
</dbReference>
<dbReference type="Proteomes" id="UP000054564">
    <property type="component" value="Unassembled WGS sequence"/>
</dbReference>
<dbReference type="PANTHER" id="PTHR30314:SF3">
    <property type="entry name" value="MITOCHONDRIAL DIVISION PROTEIN FSZA"/>
    <property type="match status" value="1"/>
</dbReference>
<accession>A0A0L0UI33</accession>
<keyword evidence="1" id="KW-0547">Nucleotide-binding</keyword>
<feature type="non-terminal residue" evidence="5">
    <location>
        <position position="1"/>
    </location>
</feature>
<dbReference type="GO" id="GO:0005737">
    <property type="term" value="C:cytoplasm"/>
    <property type="evidence" value="ECO:0007669"/>
    <property type="project" value="TreeGrafter"/>
</dbReference>
<dbReference type="EMBL" id="AJIL01008638">
    <property type="protein sequence ID" value="KNE86671.1"/>
    <property type="molecule type" value="Genomic_DNA"/>
</dbReference>
<organism evidence="5 6">
    <name type="scientific">Puccinia striiformis f. sp. tritici PST-78</name>
    <dbReference type="NCBI Taxonomy" id="1165861"/>
    <lineage>
        <taxon>Eukaryota</taxon>
        <taxon>Fungi</taxon>
        <taxon>Dikarya</taxon>
        <taxon>Basidiomycota</taxon>
        <taxon>Pucciniomycotina</taxon>
        <taxon>Pucciniomycetes</taxon>
        <taxon>Pucciniales</taxon>
        <taxon>Pucciniaceae</taxon>
        <taxon>Puccinia</taxon>
    </lineage>
</organism>
<evidence type="ECO:0000313" key="5">
    <source>
        <dbReference type="EMBL" id="KNE86671.1"/>
    </source>
</evidence>
<keyword evidence="2" id="KW-0342">GTP-binding</keyword>
<feature type="coiled-coil region" evidence="3">
    <location>
        <begin position="86"/>
        <end position="114"/>
    </location>
</feature>
<feature type="domain" description="Cell division protein FtsZ C-terminal" evidence="4">
    <location>
        <begin position="1"/>
        <end position="61"/>
    </location>
</feature>
<dbReference type="Gene3D" id="3.30.1330.20">
    <property type="entry name" value="Tubulin/FtsZ, C-terminal domain"/>
    <property type="match status" value="1"/>
</dbReference>
<keyword evidence="6" id="KW-1185">Reference proteome</keyword>
<name>A0A0L0UI33_9BASI</name>
<reference evidence="6" key="1">
    <citation type="submission" date="2014-03" db="EMBL/GenBank/DDBJ databases">
        <title>The Genome Sequence of Puccinia striiformis f. sp. tritici PST-78.</title>
        <authorList>
            <consortium name="The Broad Institute Genome Sequencing Platform"/>
            <person name="Cuomo C."/>
            <person name="Hulbert S."/>
            <person name="Chen X."/>
            <person name="Walker B."/>
            <person name="Young S.K."/>
            <person name="Zeng Q."/>
            <person name="Gargeya S."/>
            <person name="Fitzgerald M."/>
            <person name="Haas B."/>
            <person name="Abouelleil A."/>
            <person name="Alvarado L."/>
            <person name="Arachchi H.M."/>
            <person name="Berlin A.M."/>
            <person name="Chapman S.B."/>
            <person name="Goldberg J."/>
            <person name="Griggs A."/>
            <person name="Gujja S."/>
            <person name="Hansen M."/>
            <person name="Howarth C."/>
            <person name="Imamovic A."/>
            <person name="Larimer J."/>
            <person name="McCowan C."/>
            <person name="Montmayeur A."/>
            <person name="Murphy C."/>
            <person name="Neiman D."/>
            <person name="Pearson M."/>
            <person name="Priest M."/>
            <person name="Roberts A."/>
            <person name="Saif S."/>
            <person name="Shea T."/>
            <person name="Sisk P."/>
            <person name="Sykes S."/>
            <person name="Wortman J."/>
            <person name="Nusbaum C."/>
            <person name="Birren B."/>
        </authorList>
    </citation>
    <scope>NUCLEOTIDE SEQUENCE [LARGE SCALE GENOMIC DNA]</scope>
    <source>
        <strain evidence="6">race PST-78</strain>
    </source>
</reference>
<dbReference type="SUPFAM" id="SSF55307">
    <property type="entry name" value="Tubulin C-terminal domain-like"/>
    <property type="match status" value="1"/>
</dbReference>
<comment type="caution">
    <text evidence="5">The sequence shown here is derived from an EMBL/GenBank/DDBJ whole genome shotgun (WGS) entry which is preliminary data.</text>
</comment>
<evidence type="ECO:0000256" key="1">
    <source>
        <dbReference type="ARBA" id="ARBA00022741"/>
    </source>
</evidence>
<proteinExistence type="predicted"/>
<dbReference type="GO" id="GO:0003924">
    <property type="term" value="F:GTPase activity"/>
    <property type="evidence" value="ECO:0007669"/>
    <property type="project" value="InterPro"/>
</dbReference>
<dbReference type="GO" id="GO:0032153">
    <property type="term" value="C:cell division site"/>
    <property type="evidence" value="ECO:0007669"/>
    <property type="project" value="TreeGrafter"/>
</dbReference>
<dbReference type="GO" id="GO:0051301">
    <property type="term" value="P:cell division"/>
    <property type="evidence" value="ECO:0007669"/>
    <property type="project" value="TreeGrafter"/>
</dbReference>
<sequence length="128" mass="14009">GAKNAIVNVTGGTTMTLTDANIAVDLVRDAAGNDVNIIFGVAVNENLNDEMIVTVIATGFDEEGANANNFVYSSKVANHEFITNKTQYLSEEIKEQTKKKEEEQQNLVQEAAMEADDDLPINQKLYQN</sequence>
<protein>
    <recommendedName>
        <fullName evidence="4">Cell division protein FtsZ C-terminal domain-containing protein</fullName>
    </recommendedName>
</protein>
<dbReference type="STRING" id="1165861.A0A0L0UI33"/>
<dbReference type="InterPro" id="IPR045061">
    <property type="entry name" value="FtsZ/CetZ"/>
</dbReference>
<evidence type="ECO:0000313" key="6">
    <source>
        <dbReference type="Proteomes" id="UP000054564"/>
    </source>
</evidence>
<dbReference type="InterPro" id="IPR008280">
    <property type="entry name" value="Tub_FtsZ_C"/>
</dbReference>
<gene>
    <name evidence="5" type="ORF">PSTG_19965</name>
</gene>
<keyword evidence="3" id="KW-0175">Coiled coil</keyword>
<dbReference type="InterPro" id="IPR024757">
    <property type="entry name" value="FtsZ_C"/>
</dbReference>
<dbReference type="PANTHER" id="PTHR30314">
    <property type="entry name" value="CELL DIVISION PROTEIN FTSZ-RELATED"/>
    <property type="match status" value="1"/>
</dbReference>
<evidence type="ECO:0000256" key="2">
    <source>
        <dbReference type="ARBA" id="ARBA00023134"/>
    </source>
</evidence>
<dbReference type="GO" id="GO:0005525">
    <property type="term" value="F:GTP binding"/>
    <property type="evidence" value="ECO:0007669"/>
    <property type="project" value="UniProtKB-KW"/>
</dbReference>
<dbReference type="Pfam" id="PF12327">
    <property type="entry name" value="FtsZ_C"/>
    <property type="match status" value="1"/>
</dbReference>
<evidence type="ECO:0000256" key="3">
    <source>
        <dbReference type="SAM" id="Coils"/>
    </source>
</evidence>